<dbReference type="EMBL" id="JAKJXP020000031">
    <property type="protein sequence ID" value="KAK7753116.1"/>
    <property type="molecule type" value="Genomic_DNA"/>
</dbReference>
<dbReference type="SMART" id="SM00397">
    <property type="entry name" value="t_SNARE"/>
    <property type="match status" value="1"/>
</dbReference>
<keyword evidence="6 11" id="KW-1133">Transmembrane helix</keyword>
<evidence type="ECO:0000256" key="2">
    <source>
        <dbReference type="ARBA" id="ARBA00009063"/>
    </source>
</evidence>
<sequence length="453" mass="48306">MWRDRTNLYISYRQSYAHHPAKKTRYGPGPSSSLGGGGGGGGASSNGRFSIGGGGGRGGASEDQQGLLSGTTRAGDDGFFYDVDDGDAVIEMDVLPPRWADVSDEVTERLGDIARQSQALERLHQKHVLPVFGDDDEDDDDDNDSSAAAARRAEEAEIERLTQAITRGFHDCHRAIQRVERMVRENGAGSNNNSSQMMTRAEETMARNVQISLAARVQEASANFRKKQSAYLKKLRGMSGFGTSSPIPGERSTFTSSALTTPAASYAADPSLLESDADRSYSQSALRQVTTIQPPQYQQQQQQLRNRGKNDAAITQREREIEDIAQGIIELADIFRDLHTMVIDQGTMLDRIDYNVESMAVDVRAADRELGVAAGYQRRTTKRKLILLLLLLIVGAVILLVIKPKRHSGGGGGGDVGAPVPGAGSDSSSGGPGPGIADGAGGIGSDTGQADVG</sequence>
<dbReference type="PANTHER" id="PTHR19957">
    <property type="entry name" value="SYNTAXIN"/>
    <property type="match status" value="1"/>
</dbReference>
<keyword evidence="8" id="KW-0175">Coiled coil</keyword>
<dbReference type="Gene3D" id="1.20.58.70">
    <property type="match status" value="1"/>
</dbReference>
<dbReference type="SUPFAM" id="SSF47661">
    <property type="entry name" value="t-snare proteins"/>
    <property type="match status" value="1"/>
</dbReference>
<feature type="region of interest" description="Disordered" evidence="10">
    <location>
        <begin position="291"/>
        <end position="310"/>
    </location>
</feature>
<keyword evidence="3" id="KW-0813">Transport</keyword>
<feature type="region of interest" description="Disordered" evidence="10">
    <location>
        <begin position="407"/>
        <end position="453"/>
    </location>
</feature>
<gene>
    <name evidence="13" type="primary">tlg2</name>
    <name evidence="13" type="ORF">SLS62_004847</name>
</gene>
<protein>
    <submittedName>
        <fullName evidence="13">t-SNARE affecting a late Golgi compartment protein 2</fullName>
    </submittedName>
</protein>
<comment type="subcellular location">
    <subcellularLocation>
        <location evidence="1">Golgi apparatus membrane</location>
        <topology evidence="1">Single-pass type IV membrane protein</topology>
    </subcellularLocation>
</comment>
<dbReference type="Proteomes" id="UP001320420">
    <property type="component" value="Unassembled WGS sequence"/>
</dbReference>
<keyword evidence="9 11" id="KW-0472">Membrane</keyword>
<dbReference type="Pfam" id="PF05739">
    <property type="entry name" value="SNARE"/>
    <property type="match status" value="1"/>
</dbReference>
<dbReference type="GO" id="GO:0048278">
    <property type="term" value="P:vesicle docking"/>
    <property type="evidence" value="ECO:0007669"/>
    <property type="project" value="TreeGrafter"/>
</dbReference>
<feature type="domain" description="T-SNARE coiled-coil homology" evidence="12">
    <location>
        <begin position="311"/>
        <end position="373"/>
    </location>
</feature>
<feature type="compositionally biased region" description="Gly residues" evidence="10">
    <location>
        <begin position="34"/>
        <end position="59"/>
    </location>
</feature>
<dbReference type="InterPro" id="IPR006012">
    <property type="entry name" value="Syntaxin/epimorphin_CS"/>
</dbReference>
<feature type="compositionally biased region" description="Gly residues" evidence="10">
    <location>
        <begin position="430"/>
        <end position="445"/>
    </location>
</feature>
<dbReference type="InterPro" id="IPR010989">
    <property type="entry name" value="SNARE"/>
</dbReference>
<dbReference type="GO" id="GO:0006886">
    <property type="term" value="P:intracellular protein transport"/>
    <property type="evidence" value="ECO:0007669"/>
    <property type="project" value="InterPro"/>
</dbReference>
<feature type="transmembrane region" description="Helical" evidence="11">
    <location>
        <begin position="385"/>
        <end position="402"/>
    </location>
</feature>
<keyword evidence="7" id="KW-0333">Golgi apparatus</keyword>
<dbReference type="GO" id="GO:0000149">
    <property type="term" value="F:SNARE binding"/>
    <property type="evidence" value="ECO:0007669"/>
    <property type="project" value="TreeGrafter"/>
</dbReference>
<dbReference type="FunFam" id="1.20.58.70:FF:000021">
    <property type="entry name" value="SNARE complex subunit (Tlg2)"/>
    <property type="match status" value="1"/>
</dbReference>
<evidence type="ECO:0000256" key="5">
    <source>
        <dbReference type="ARBA" id="ARBA00022927"/>
    </source>
</evidence>
<evidence type="ECO:0000259" key="12">
    <source>
        <dbReference type="PROSITE" id="PS50192"/>
    </source>
</evidence>
<dbReference type="PROSITE" id="PS50192">
    <property type="entry name" value="T_SNARE"/>
    <property type="match status" value="1"/>
</dbReference>
<dbReference type="AlphaFoldDB" id="A0AAN9USF3"/>
<dbReference type="CDD" id="cd15845">
    <property type="entry name" value="SNARE_syntaxin16"/>
    <property type="match status" value="1"/>
</dbReference>
<dbReference type="GO" id="GO:0006906">
    <property type="term" value="P:vesicle fusion"/>
    <property type="evidence" value="ECO:0007669"/>
    <property type="project" value="TreeGrafter"/>
</dbReference>
<proteinExistence type="inferred from homology"/>
<organism evidence="13 14">
    <name type="scientific">Diatrype stigma</name>
    <dbReference type="NCBI Taxonomy" id="117547"/>
    <lineage>
        <taxon>Eukaryota</taxon>
        <taxon>Fungi</taxon>
        <taxon>Dikarya</taxon>
        <taxon>Ascomycota</taxon>
        <taxon>Pezizomycotina</taxon>
        <taxon>Sordariomycetes</taxon>
        <taxon>Xylariomycetidae</taxon>
        <taxon>Xylariales</taxon>
        <taxon>Diatrypaceae</taxon>
        <taxon>Diatrype</taxon>
    </lineage>
</organism>
<dbReference type="GO" id="GO:0031201">
    <property type="term" value="C:SNARE complex"/>
    <property type="evidence" value="ECO:0007669"/>
    <property type="project" value="TreeGrafter"/>
</dbReference>
<feature type="compositionally biased region" description="Acidic residues" evidence="10">
    <location>
        <begin position="133"/>
        <end position="144"/>
    </location>
</feature>
<evidence type="ECO:0000256" key="6">
    <source>
        <dbReference type="ARBA" id="ARBA00022989"/>
    </source>
</evidence>
<evidence type="ECO:0000256" key="9">
    <source>
        <dbReference type="ARBA" id="ARBA00023136"/>
    </source>
</evidence>
<evidence type="ECO:0000256" key="1">
    <source>
        <dbReference type="ARBA" id="ARBA00004409"/>
    </source>
</evidence>
<keyword evidence="5" id="KW-0653">Protein transport</keyword>
<name>A0AAN9USF3_9PEZI</name>
<dbReference type="InterPro" id="IPR000727">
    <property type="entry name" value="T_SNARE_dom"/>
</dbReference>
<evidence type="ECO:0000256" key="4">
    <source>
        <dbReference type="ARBA" id="ARBA00022692"/>
    </source>
</evidence>
<dbReference type="PANTHER" id="PTHR19957:SF83">
    <property type="entry name" value="SYNTAXIN-16"/>
    <property type="match status" value="1"/>
</dbReference>
<evidence type="ECO:0000256" key="11">
    <source>
        <dbReference type="SAM" id="Phobius"/>
    </source>
</evidence>
<accession>A0AAN9USF3</accession>
<comment type="similarity">
    <text evidence="2">Belongs to the syntaxin family.</text>
</comment>
<evidence type="ECO:0000313" key="13">
    <source>
        <dbReference type="EMBL" id="KAK7753116.1"/>
    </source>
</evidence>
<dbReference type="InterPro" id="IPR045242">
    <property type="entry name" value="Syntaxin"/>
</dbReference>
<dbReference type="GO" id="GO:0000139">
    <property type="term" value="C:Golgi membrane"/>
    <property type="evidence" value="ECO:0007669"/>
    <property type="project" value="UniProtKB-SubCell"/>
</dbReference>
<feature type="compositionally biased region" description="Polar residues" evidence="10">
    <location>
        <begin position="62"/>
        <end position="72"/>
    </location>
</feature>
<comment type="caution">
    <text evidence="13">The sequence shown here is derived from an EMBL/GenBank/DDBJ whole genome shotgun (WGS) entry which is preliminary data.</text>
</comment>
<dbReference type="GO" id="GO:0005484">
    <property type="term" value="F:SNAP receptor activity"/>
    <property type="evidence" value="ECO:0007669"/>
    <property type="project" value="InterPro"/>
</dbReference>
<reference evidence="13 14" key="1">
    <citation type="submission" date="2024-02" db="EMBL/GenBank/DDBJ databases">
        <title>De novo assembly and annotation of 12 fungi associated with fruit tree decline syndrome in Ontario, Canada.</title>
        <authorList>
            <person name="Sulman M."/>
            <person name="Ellouze W."/>
            <person name="Ilyukhin E."/>
        </authorList>
    </citation>
    <scope>NUCLEOTIDE SEQUENCE [LARGE SCALE GENOMIC DNA]</scope>
    <source>
        <strain evidence="13 14">M11/M66-122</strain>
    </source>
</reference>
<evidence type="ECO:0000256" key="7">
    <source>
        <dbReference type="ARBA" id="ARBA00023034"/>
    </source>
</evidence>
<feature type="compositionally biased region" description="Low complexity" evidence="10">
    <location>
        <begin position="293"/>
        <end position="303"/>
    </location>
</feature>
<evidence type="ECO:0000313" key="14">
    <source>
        <dbReference type="Proteomes" id="UP001320420"/>
    </source>
</evidence>
<keyword evidence="4 11" id="KW-0812">Transmembrane</keyword>
<feature type="region of interest" description="Disordered" evidence="10">
    <location>
        <begin position="128"/>
        <end position="150"/>
    </location>
</feature>
<feature type="region of interest" description="Disordered" evidence="10">
    <location>
        <begin position="19"/>
        <end position="72"/>
    </location>
</feature>
<keyword evidence="14" id="KW-1185">Reference proteome</keyword>
<evidence type="ECO:0000256" key="8">
    <source>
        <dbReference type="ARBA" id="ARBA00023054"/>
    </source>
</evidence>
<feature type="compositionally biased region" description="Low complexity" evidence="10">
    <location>
        <begin position="417"/>
        <end position="429"/>
    </location>
</feature>
<dbReference type="PROSITE" id="PS00914">
    <property type="entry name" value="SYNTAXIN"/>
    <property type="match status" value="1"/>
</dbReference>
<evidence type="ECO:0000256" key="3">
    <source>
        <dbReference type="ARBA" id="ARBA00022448"/>
    </source>
</evidence>
<evidence type="ECO:0000256" key="10">
    <source>
        <dbReference type="SAM" id="MobiDB-lite"/>
    </source>
</evidence>